<dbReference type="PANTHER" id="PTHR35902:SF3">
    <property type="entry name" value="NPCBM-ASSOCIATED, NEW3 DOMAIN OF ALPHA-GALACTOSIDASE"/>
    <property type="match status" value="1"/>
</dbReference>
<evidence type="ECO:0000256" key="1">
    <source>
        <dbReference type="SAM" id="Phobius"/>
    </source>
</evidence>
<gene>
    <name evidence="2" type="ORF">MsAc7_16920</name>
</gene>
<keyword evidence="1" id="KW-0812">Transmembrane</keyword>
<dbReference type="PANTHER" id="PTHR35902">
    <property type="entry name" value="S-LAYER DOMAIN-LIKE PROTEIN-RELATED"/>
    <property type="match status" value="1"/>
</dbReference>
<feature type="transmembrane region" description="Helical" evidence="1">
    <location>
        <begin position="57"/>
        <end position="77"/>
    </location>
</feature>
<evidence type="ECO:0000313" key="3">
    <source>
        <dbReference type="Proteomes" id="UP001303587"/>
    </source>
</evidence>
<evidence type="ECO:0000313" key="2">
    <source>
        <dbReference type="EMBL" id="WNY26120.1"/>
    </source>
</evidence>
<dbReference type="GeneID" id="89230788"/>
<proteinExistence type="predicted"/>
<dbReference type="Proteomes" id="UP001303587">
    <property type="component" value="Chromosome"/>
</dbReference>
<sequence length="542" mass="58702">MNTNQLIGNGEIMFPKHLSLQAKIKKQQTKTHLTAKIKKQQTNTHLTAKQKSNKRSIVAILLLIAVICAGFSAPAGAASPSLKLTMIEQDPYPAQPGEQLRVWIQAENIGSGTLENVTIRVVQNSPFSISSGDSSKTYGYIYSGTKVYNEFFLSVAGDATKGPRDLKVQYRIDDGNWIETTFSINIGGVIDADSKGTLIVENVTSDPDVFMPGDSGIVWVTLKNNATSPTVAIANKTYETTARIQSIDLYSTDDIIVTSPAMDDLGIIAAGDTIKVPFRVSIPENLTDGTYLLTLNVTAGSYQYNIKRSVEIKVDSDGIRSIQSAEPKMNGTNTTVEIDIVNYHQGVVRGVTVIPEAEGMTFYPSEYFIGEMDPDDLYTAKFNVKSANAGFGAGNGTTATGGGSGGSMGTRPPGTMMVRLLNMLPVADAADPNNSNKSGQSGQTITLRTVYYNGDNKHEDVSTVTLSSFGGMQTVQKQSSLFSVKNMIIAIVVILIAAVGANYYLKKKKNTTLVNYSKEKFQDGKKKLNDWKQKRADSKQKK</sequence>
<protein>
    <recommendedName>
        <fullName evidence="4">S-layer protein</fullName>
    </recommendedName>
</protein>
<organism evidence="2 3">
    <name type="scientific">Methanolapillus millepedarum</name>
    <dbReference type="NCBI Taxonomy" id="3028296"/>
    <lineage>
        <taxon>Archaea</taxon>
        <taxon>Methanobacteriati</taxon>
        <taxon>Methanobacteriota</taxon>
        <taxon>Stenosarchaea group</taxon>
        <taxon>Methanomicrobia</taxon>
        <taxon>Methanosarcinales</taxon>
        <taxon>Methanosarcinaceae</taxon>
        <taxon>Methanolapillus</taxon>
    </lineage>
</organism>
<evidence type="ECO:0008006" key="4">
    <source>
        <dbReference type="Google" id="ProtNLM"/>
    </source>
</evidence>
<accession>A0AA96ZUU0</accession>
<name>A0AA96ZUU0_9EURY</name>
<reference evidence="2 3" key="1">
    <citation type="submission" date="2023-07" db="EMBL/GenBank/DDBJ databases">
        <title>Closed genoem sequence of Methanosarcinaceae archaeon Ac7.</title>
        <authorList>
            <person name="Poehlein A."/>
            <person name="Protasov E."/>
            <person name="Platt K."/>
            <person name="Reeh H."/>
            <person name="Daniel R."/>
            <person name="Brune A."/>
        </authorList>
    </citation>
    <scope>NUCLEOTIDE SEQUENCE [LARGE SCALE GENOMIC DNA]</scope>
    <source>
        <strain evidence="2 3">Ac7</strain>
    </source>
</reference>
<dbReference type="RefSeq" id="WP_338102453.1">
    <property type="nucleotide sequence ID" value="NZ_CP131060.1"/>
</dbReference>
<keyword evidence="3" id="KW-1185">Reference proteome</keyword>
<keyword evidence="1" id="KW-0472">Membrane</keyword>
<keyword evidence="1" id="KW-1133">Transmembrane helix</keyword>
<feature type="transmembrane region" description="Helical" evidence="1">
    <location>
        <begin position="487"/>
        <end position="505"/>
    </location>
</feature>
<dbReference type="EMBL" id="CP131060">
    <property type="protein sequence ID" value="WNY26120.1"/>
    <property type="molecule type" value="Genomic_DNA"/>
</dbReference>
<dbReference type="AlphaFoldDB" id="A0AA96ZUU0"/>